<dbReference type="Pfam" id="PF06974">
    <property type="entry name" value="WS_DGAT_C"/>
    <property type="match status" value="1"/>
</dbReference>
<dbReference type="EMBL" id="CAJVCH010554013">
    <property type="protein sequence ID" value="CAG7830055.1"/>
    <property type="molecule type" value="Genomic_DNA"/>
</dbReference>
<feature type="transmembrane region" description="Helical" evidence="8">
    <location>
        <begin position="9"/>
        <end position="29"/>
    </location>
</feature>
<organism evidence="11 12">
    <name type="scientific">Allacma fusca</name>
    <dbReference type="NCBI Taxonomy" id="39272"/>
    <lineage>
        <taxon>Eukaryota</taxon>
        <taxon>Metazoa</taxon>
        <taxon>Ecdysozoa</taxon>
        <taxon>Arthropoda</taxon>
        <taxon>Hexapoda</taxon>
        <taxon>Collembola</taxon>
        <taxon>Symphypleona</taxon>
        <taxon>Sminthuridae</taxon>
        <taxon>Allacma</taxon>
    </lineage>
</organism>
<keyword evidence="4" id="KW-0012">Acyltransferase</keyword>
<keyword evidence="8" id="KW-0812">Transmembrane</keyword>
<comment type="caution">
    <text evidence="11">The sequence shown here is derived from an EMBL/GenBank/DDBJ whole genome shotgun (WGS) entry which is preliminary data.</text>
</comment>
<evidence type="ECO:0000259" key="10">
    <source>
        <dbReference type="Pfam" id="PF06974"/>
    </source>
</evidence>
<accession>A0A8J2PNB7</accession>
<proteinExistence type="inferred from homology"/>
<dbReference type="GO" id="GO:0005886">
    <property type="term" value="C:plasma membrane"/>
    <property type="evidence" value="ECO:0007669"/>
    <property type="project" value="TreeGrafter"/>
</dbReference>
<protein>
    <recommendedName>
        <fullName evidence="13">Diacylglycerol O-acyltransferase</fullName>
    </recommendedName>
</protein>
<evidence type="ECO:0000313" key="11">
    <source>
        <dbReference type="EMBL" id="CAG7830055.1"/>
    </source>
</evidence>
<comment type="pathway">
    <text evidence="2">Lipid metabolism.</text>
</comment>
<keyword evidence="8" id="KW-1133">Transmembrane helix</keyword>
<feature type="domain" description="O-acyltransferase WSD1-like N-terminal" evidence="9">
    <location>
        <begin position="127"/>
        <end position="218"/>
    </location>
</feature>
<comment type="catalytic activity">
    <reaction evidence="7">
        <text>an acyl-CoA + a 1,2-diacyl-sn-glycerol = a triacyl-sn-glycerol + CoA</text>
        <dbReference type="Rhea" id="RHEA:10868"/>
        <dbReference type="ChEBI" id="CHEBI:17815"/>
        <dbReference type="ChEBI" id="CHEBI:57287"/>
        <dbReference type="ChEBI" id="CHEBI:58342"/>
        <dbReference type="ChEBI" id="CHEBI:64615"/>
        <dbReference type="EC" id="2.3.1.20"/>
    </reaction>
</comment>
<sequence length="507" mass="58074">MAKFSILKVLSNIVLAVLKILISQIIAVLVAPPTILIYIFNHLIVRSCLKIYLQVRFGGKLKLVDDSGDAMFGYKSEGNNRNILIALECKKVQQFQNRKDQATKFLNLKVGNMKPYEKLRWIFTKHAGYFCWKYDDNFNLDNHLIELSPDHMINNEQLIQIVEGYSRDMSAEHPQWQFLFVPSYTNEDGQDLSAIVIRFHHGILDGLSFVTFVSHCLGAIAPDSDDEPFTKACPETFPYVLNPLKFFIPLKYRILYNINCLLFGFYHLLQTLLSDKKHWNVTEKYPGKSKSYAFSEKIQSDTLKVIRDGCRVSVPSILACSFANALENTVGSRLPSTELLVGHSLAIMPYPDAYFHNRFTLMTVPFKRSNVKTRVKKLKEYHSQSVQAMKGPEYSLYYWFFQFYGKLPAALFQYPLKKPRFSFLLNNLPFAKKEVTVWNQRTLKVIGWPPYTTDAGIGITSVGYCDGIRVGGTADSSWLTKDELKNALKEMVNEINLLARECSLHAV</sequence>
<evidence type="ECO:0000259" key="9">
    <source>
        <dbReference type="Pfam" id="PF03007"/>
    </source>
</evidence>
<reference evidence="11" key="1">
    <citation type="submission" date="2021-06" db="EMBL/GenBank/DDBJ databases">
        <authorList>
            <person name="Hodson N. C."/>
            <person name="Mongue J. A."/>
            <person name="Jaron S. K."/>
        </authorList>
    </citation>
    <scope>NUCLEOTIDE SEQUENCE</scope>
</reference>
<comment type="pathway">
    <text evidence="1">Glycerolipid metabolism; triacylglycerol biosynthesis.</text>
</comment>
<evidence type="ECO:0000256" key="1">
    <source>
        <dbReference type="ARBA" id="ARBA00004771"/>
    </source>
</evidence>
<evidence type="ECO:0000256" key="3">
    <source>
        <dbReference type="ARBA" id="ARBA00022679"/>
    </source>
</evidence>
<keyword evidence="3" id="KW-0808">Transferase</keyword>
<dbReference type="GO" id="GO:0019432">
    <property type="term" value="P:triglyceride biosynthetic process"/>
    <property type="evidence" value="ECO:0007669"/>
    <property type="project" value="TreeGrafter"/>
</dbReference>
<dbReference type="GO" id="GO:0004144">
    <property type="term" value="F:diacylglycerol O-acyltransferase activity"/>
    <property type="evidence" value="ECO:0007669"/>
    <property type="project" value="UniProtKB-EC"/>
</dbReference>
<dbReference type="Pfam" id="PF03007">
    <property type="entry name" value="WS_DGAT_cat"/>
    <property type="match status" value="1"/>
</dbReference>
<dbReference type="Proteomes" id="UP000708208">
    <property type="component" value="Unassembled WGS sequence"/>
</dbReference>
<dbReference type="InterPro" id="IPR045034">
    <property type="entry name" value="O-acyltransferase_WSD1-like"/>
</dbReference>
<dbReference type="InterPro" id="IPR009721">
    <property type="entry name" value="O-acyltransferase_WSD1_C"/>
</dbReference>
<evidence type="ECO:0000256" key="4">
    <source>
        <dbReference type="ARBA" id="ARBA00023315"/>
    </source>
</evidence>
<gene>
    <name evidence="11" type="ORF">AFUS01_LOCUS39882</name>
</gene>
<evidence type="ECO:0000256" key="8">
    <source>
        <dbReference type="SAM" id="Phobius"/>
    </source>
</evidence>
<evidence type="ECO:0000256" key="2">
    <source>
        <dbReference type="ARBA" id="ARBA00005189"/>
    </source>
</evidence>
<keyword evidence="12" id="KW-1185">Reference proteome</keyword>
<dbReference type="PANTHER" id="PTHR31650:SF1">
    <property type="entry name" value="WAX ESTER SYNTHASE_DIACYLGLYCEROL ACYLTRANSFERASE 4-RELATED"/>
    <property type="match status" value="1"/>
</dbReference>
<name>A0A8J2PNB7_9HEXA</name>
<evidence type="ECO:0000256" key="7">
    <source>
        <dbReference type="ARBA" id="ARBA00048109"/>
    </source>
</evidence>
<evidence type="ECO:0000256" key="6">
    <source>
        <dbReference type="ARBA" id="ARBA00047604"/>
    </source>
</evidence>
<dbReference type="AlphaFoldDB" id="A0A8J2PNB7"/>
<evidence type="ECO:0008006" key="13">
    <source>
        <dbReference type="Google" id="ProtNLM"/>
    </source>
</evidence>
<dbReference type="PANTHER" id="PTHR31650">
    <property type="entry name" value="O-ACYLTRANSFERASE (WSD1-LIKE) FAMILY PROTEIN"/>
    <property type="match status" value="1"/>
</dbReference>
<dbReference type="OrthoDB" id="619536at2759"/>
<keyword evidence="8" id="KW-0472">Membrane</keyword>
<dbReference type="GO" id="GO:0047196">
    <property type="term" value="F:long-chain-alcohol O-fatty-acyltransferase activity"/>
    <property type="evidence" value="ECO:0007669"/>
    <property type="project" value="UniProtKB-EC"/>
</dbReference>
<dbReference type="InterPro" id="IPR004255">
    <property type="entry name" value="O-acyltransferase_WSD1_N"/>
</dbReference>
<comment type="catalytic activity">
    <reaction evidence="6">
        <text>a long chain fatty alcohol + a fatty acyl-CoA = a long-chain alcohol wax ester + CoA</text>
        <dbReference type="Rhea" id="RHEA:38443"/>
        <dbReference type="ChEBI" id="CHEBI:17135"/>
        <dbReference type="ChEBI" id="CHEBI:57287"/>
        <dbReference type="ChEBI" id="CHEBI:77636"/>
        <dbReference type="ChEBI" id="CHEBI:235323"/>
        <dbReference type="EC" id="2.3.1.75"/>
    </reaction>
</comment>
<evidence type="ECO:0000256" key="5">
    <source>
        <dbReference type="ARBA" id="ARBA00024360"/>
    </source>
</evidence>
<comment type="similarity">
    <text evidence="5">In the N-terminal section; belongs to the long-chain O-acyltransferase family.</text>
</comment>
<evidence type="ECO:0000313" key="12">
    <source>
        <dbReference type="Proteomes" id="UP000708208"/>
    </source>
</evidence>
<feature type="domain" description="O-acyltransferase WSD1 C-terminal" evidence="10">
    <location>
        <begin position="357"/>
        <end position="495"/>
    </location>
</feature>